<evidence type="ECO:0000259" key="1">
    <source>
        <dbReference type="Pfam" id="PF01494"/>
    </source>
</evidence>
<evidence type="ECO:0000313" key="3">
    <source>
        <dbReference type="Proteomes" id="UP000095751"/>
    </source>
</evidence>
<dbReference type="Pfam" id="PF01494">
    <property type="entry name" value="FAD_binding_3"/>
    <property type="match status" value="1"/>
</dbReference>
<dbReference type="OrthoDB" id="2017073at2759"/>
<dbReference type="GO" id="GO:0071949">
    <property type="term" value="F:FAD binding"/>
    <property type="evidence" value="ECO:0007669"/>
    <property type="project" value="InterPro"/>
</dbReference>
<evidence type="ECO:0000313" key="2">
    <source>
        <dbReference type="EMBL" id="OEU19274.1"/>
    </source>
</evidence>
<dbReference type="PRINTS" id="PR00420">
    <property type="entry name" value="RNGMNOXGNASE"/>
</dbReference>
<organism evidence="2 3">
    <name type="scientific">Fragilariopsis cylindrus CCMP1102</name>
    <dbReference type="NCBI Taxonomy" id="635003"/>
    <lineage>
        <taxon>Eukaryota</taxon>
        <taxon>Sar</taxon>
        <taxon>Stramenopiles</taxon>
        <taxon>Ochrophyta</taxon>
        <taxon>Bacillariophyta</taxon>
        <taxon>Bacillariophyceae</taxon>
        <taxon>Bacillariophycidae</taxon>
        <taxon>Bacillariales</taxon>
        <taxon>Bacillariaceae</taxon>
        <taxon>Fragilariopsis</taxon>
    </lineage>
</organism>
<feature type="domain" description="FAD-binding" evidence="1">
    <location>
        <begin position="450"/>
        <end position="489"/>
    </location>
</feature>
<dbReference type="Proteomes" id="UP000095751">
    <property type="component" value="Unassembled WGS sequence"/>
</dbReference>
<dbReference type="Gene3D" id="3.50.50.60">
    <property type="entry name" value="FAD/NAD(P)-binding domain"/>
    <property type="match status" value="1"/>
</dbReference>
<keyword evidence="3" id="KW-1185">Reference proteome</keyword>
<reference evidence="2 3" key="1">
    <citation type="submission" date="2016-09" db="EMBL/GenBank/DDBJ databases">
        <title>Extensive genetic diversity and differential bi-allelic expression allows diatom success in the polar Southern Ocean.</title>
        <authorList>
            <consortium name="DOE Joint Genome Institute"/>
            <person name="Mock T."/>
            <person name="Otillar R.P."/>
            <person name="Strauss J."/>
            <person name="Dupont C."/>
            <person name="Frickenhaus S."/>
            <person name="Maumus F."/>
            <person name="Mcmullan M."/>
            <person name="Sanges R."/>
            <person name="Schmutz J."/>
            <person name="Toseland A."/>
            <person name="Valas R."/>
            <person name="Veluchamy A."/>
            <person name="Ward B.J."/>
            <person name="Allen A."/>
            <person name="Barry K."/>
            <person name="Falciatore A."/>
            <person name="Ferrante M."/>
            <person name="Fortunato A.E."/>
            <person name="Gloeckner G."/>
            <person name="Gruber A."/>
            <person name="Hipkin R."/>
            <person name="Janech M."/>
            <person name="Kroth P."/>
            <person name="Leese F."/>
            <person name="Lindquist E."/>
            <person name="Lyon B.R."/>
            <person name="Martin J."/>
            <person name="Mayer C."/>
            <person name="Parker M."/>
            <person name="Quesneville H."/>
            <person name="Raymond J."/>
            <person name="Uhlig C."/>
            <person name="Valentin K.U."/>
            <person name="Worden A.Z."/>
            <person name="Armbrust E.V."/>
            <person name="Bowler C."/>
            <person name="Green B."/>
            <person name="Moulton V."/>
            <person name="Van Oosterhout C."/>
            <person name="Grigoriev I."/>
        </authorList>
    </citation>
    <scope>NUCLEOTIDE SEQUENCE [LARGE SCALE GENOMIC DNA]</scope>
    <source>
        <strain evidence="2 3">CCMP1102</strain>
    </source>
</reference>
<dbReference type="SUPFAM" id="SSF51905">
    <property type="entry name" value="FAD/NAD(P)-binding domain"/>
    <property type="match status" value="1"/>
</dbReference>
<sequence>MACDTIDCDWLGTKENSDNTFASLFSKVVMKMKGRNILLIRLVCCIQIVNALRDTASVFPEWGTLGVEQQDLRECSNDEEENEWWEGLDDHPDNNNNSRKNYTCVDIAIIGAGHAGLVTAIGLSRSTDIASSSSCKIRIYERDPKLRESSSGMLSIWPCGKTFLERIHPDLPNLVSKGGCSYEKGFVSVVHNGSNNNGIETIIREIDMNKAYPDTTLIRWHALRSILANVLNDVLKKRSSSSSSFEDNAEDVDVIEDMLVTDHSLLSYKEMIGMNDDDDDDGGVFLLFENGNIVKAKIVIGADGTFSSVRRTMHPSDKPIYFGQMNWNAVVSTDSLPKDARPYPNGVKRISYEGRGEDTTSGPPRWTAFVNDCGANHTFFQFRVSDTEKAMAISGGRGGLGLSGVKAALLSTVQMNTTVFNVLKELPEELIFERAIIGRLPAMTWLSPGGRVALLGDSAHAMHPTLGMGANQAIGSAASLVESITSAYRKQHYVDDKEKKKNDDDDNSMVWLMRGLENYDDSRRPEMDLILRYANMIGCDQASSSKASKLDPTIHALWNKWIHNTNRNEPPPTDGQDTIRMFDPLSIPENIELVYAKIGVFFDGGEFSKTRTEWSEAIPIPMFIWSGAKGVKLY</sequence>
<protein>
    <submittedName>
        <fullName evidence="2">FAD/NAD(P)-binding domain-containing protein</fullName>
    </submittedName>
</protein>
<dbReference type="KEGG" id="fcy:FRACYDRAFT_235324"/>
<name>A0A1E7FMB7_9STRA</name>
<dbReference type="InterPro" id="IPR036188">
    <property type="entry name" value="FAD/NAD-bd_sf"/>
</dbReference>
<dbReference type="PANTHER" id="PTHR46496:SF4">
    <property type="entry name" value="ZEAXANTHIN EPOXIDASE"/>
    <property type="match status" value="1"/>
</dbReference>
<proteinExistence type="predicted"/>
<gene>
    <name evidence="2" type="ORF">FRACYDRAFT_235324</name>
</gene>
<accession>A0A1E7FMB7</accession>
<dbReference type="InParanoid" id="A0A1E7FMB7"/>
<dbReference type="AlphaFoldDB" id="A0A1E7FMB7"/>
<dbReference type="EMBL" id="KV784355">
    <property type="protein sequence ID" value="OEU19274.1"/>
    <property type="molecule type" value="Genomic_DNA"/>
</dbReference>
<dbReference type="InterPro" id="IPR002938">
    <property type="entry name" value="FAD-bd"/>
</dbReference>
<dbReference type="PANTHER" id="PTHR46496">
    <property type="match status" value="1"/>
</dbReference>